<evidence type="ECO:0000313" key="1">
    <source>
        <dbReference type="EMBL" id="MBF8176949.1"/>
    </source>
</evidence>
<accession>A0ABS0EQ12</accession>
<reference evidence="1 2" key="1">
    <citation type="submission" date="2020-11" db="EMBL/GenBank/DDBJ databases">
        <title>WGS of Herminiimonas contaminans strain Marseille-Q4544 isolated from planarians Schmidtea mediterranea.</title>
        <authorList>
            <person name="Kangale L."/>
        </authorList>
    </citation>
    <scope>NUCLEOTIDE SEQUENCE [LARGE SCALE GENOMIC DNA]</scope>
    <source>
        <strain evidence="1 2">Marseille-Q4544</strain>
    </source>
</reference>
<protein>
    <submittedName>
        <fullName evidence="1">Uncharacterized protein</fullName>
    </submittedName>
</protein>
<comment type="caution">
    <text evidence="1">The sequence shown here is derived from an EMBL/GenBank/DDBJ whole genome shotgun (WGS) entry which is preliminary data.</text>
</comment>
<keyword evidence="2" id="KW-1185">Reference proteome</keyword>
<dbReference type="RefSeq" id="WP_195874852.1">
    <property type="nucleotide sequence ID" value="NZ_JADOEL010000003.1"/>
</dbReference>
<sequence>MCLVHWRMVPEALKRDVWKCYRRGQCDDKKPSIEYMAAARAAIDAVQTKLQLKADRNGSLPLI</sequence>
<gene>
    <name evidence="1" type="ORF">IXC47_04545</name>
</gene>
<dbReference type="Proteomes" id="UP000657372">
    <property type="component" value="Unassembled WGS sequence"/>
</dbReference>
<organism evidence="1 2">
    <name type="scientific">Herminiimonas contaminans</name>
    <dbReference type="NCBI Taxonomy" id="1111140"/>
    <lineage>
        <taxon>Bacteria</taxon>
        <taxon>Pseudomonadati</taxon>
        <taxon>Pseudomonadota</taxon>
        <taxon>Betaproteobacteria</taxon>
        <taxon>Burkholderiales</taxon>
        <taxon>Oxalobacteraceae</taxon>
        <taxon>Herminiimonas</taxon>
    </lineage>
</organism>
<proteinExistence type="predicted"/>
<evidence type="ECO:0000313" key="2">
    <source>
        <dbReference type="Proteomes" id="UP000657372"/>
    </source>
</evidence>
<name>A0ABS0EQ12_9BURK</name>
<dbReference type="EMBL" id="JADOEL010000003">
    <property type="protein sequence ID" value="MBF8176949.1"/>
    <property type="molecule type" value="Genomic_DNA"/>
</dbReference>